<reference evidence="1 2" key="1">
    <citation type="journal article" date="2021" name="Hortic Res">
        <title>High-quality reference genome and annotation aids understanding of berry development for evergreen blueberry (Vaccinium darrowii).</title>
        <authorList>
            <person name="Yu J."/>
            <person name="Hulse-Kemp A.M."/>
            <person name="Babiker E."/>
            <person name="Staton M."/>
        </authorList>
    </citation>
    <scope>NUCLEOTIDE SEQUENCE [LARGE SCALE GENOMIC DNA]</scope>
    <source>
        <strain evidence="2">cv. NJ 8807/NJ 8810</strain>
        <tissue evidence="1">Young leaf</tissue>
    </source>
</reference>
<protein>
    <submittedName>
        <fullName evidence="1">Uncharacterized protein</fullName>
    </submittedName>
</protein>
<keyword evidence="2" id="KW-1185">Reference proteome</keyword>
<gene>
    <name evidence="1" type="ORF">Vadar_023928</name>
</gene>
<name>A0ACB7XTF1_9ERIC</name>
<comment type="caution">
    <text evidence="1">The sequence shown here is derived from an EMBL/GenBank/DDBJ whole genome shotgun (WGS) entry which is preliminary data.</text>
</comment>
<dbReference type="Proteomes" id="UP000828048">
    <property type="component" value="Chromosome 1"/>
</dbReference>
<evidence type="ECO:0000313" key="1">
    <source>
        <dbReference type="EMBL" id="KAH7844073.1"/>
    </source>
</evidence>
<sequence>MLKPADVRNVVDMYKDMSRRTLKTEAGTETDNANNMDEKVVEILNLEREIADVKRENWRKIVRLMEAMNRVLSDRTEFLKAVDERQGEAEGDVIAGDERLMEEKKADSLGKNNIVGKEPIVVNSEILLGYRNLFGSILMDMLLNVGGKSNCLSKSEEC</sequence>
<organism evidence="1 2">
    <name type="scientific">Vaccinium darrowii</name>
    <dbReference type="NCBI Taxonomy" id="229202"/>
    <lineage>
        <taxon>Eukaryota</taxon>
        <taxon>Viridiplantae</taxon>
        <taxon>Streptophyta</taxon>
        <taxon>Embryophyta</taxon>
        <taxon>Tracheophyta</taxon>
        <taxon>Spermatophyta</taxon>
        <taxon>Magnoliopsida</taxon>
        <taxon>eudicotyledons</taxon>
        <taxon>Gunneridae</taxon>
        <taxon>Pentapetalae</taxon>
        <taxon>asterids</taxon>
        <taxon>Ericales</taxon>
        <taxon>Ericaceae</taxon>
        <taxon>Vaccinioideae</taxon>
        <taxon>Vaccinieae</taxon>
        <taxon>Vaccinium</taxon>
    </lineage>
</organism>
<dbReference type="EMBL" id="CM037151">
    <property type="protein sequence ID" value="KAH7844073.1"/>
    <property type="molecule type" value="Genomic_DNA"/>
</dbReference>
<proteinExistence type="predicted"/>
<evidence type="ECO:0000313" key="2">
    <source>
        <dbReference type="Proteomes" id="UP000828048"/>
    </source>
</evidence>
<accession>A0ACB7XTF1</accession>